<feature type="transmembrane region" description="Helical" evidence="5">
    <location>
        <begin position="12"/>
        <end position="31"/>
    </location>
</feature>
<accession>A0A1T4YFQ1</accession>
<dbReference type="AlphaFoldDB" id="A0A1T4YFQ1"/>
<dbReference type="SUPFAM" id="SSF103473">
    <property type="entry name" value="MFS general substrate transporter"/>
    <property type="match status" value="1"/>
</dbReference>
<dbReference type="InterPro" id="IPR011701">
    <property type="entry name" value="MFS"/>
</dbReference>
<reference evidence="8" key="1">
    <citation type="submission" date="2017-02" db="EMBL/GenBank/DDBJ databases">
        <authorList>
            <person name="Varghese N."/>
            <person name="Submissions S."/>
        </authorList>
    </citation>
    <scope>NUCLEOTIDE SEQUENCE [LARGE SCALE GENOMIC DNA]</scope>
    <source>
        <strain evidence="8">VKM Ac-2052</strain>
    </source>
</reference>
<evidence type="ECO:0000256" key="5">
    <source>
        <dbReference type="SAM" id="Phobius"/>
    </source>
</evidence>
<gene>
    <name evidence="7" type="ORF">SAMN06295879_3027</name>
</gene>
<feature type="transmembrane region" description="Helical" evidence="5">
    <location>
        <begin position="84"/>
        <end position="109"/>
    </location>
</feature>
<keyword evidence="2 5" id="KW-0812">Transmembrane</keyword>
<feature type="transmembrane region" description="Helical" evidence="5">
    <location>
        <begin position="347"/>
        <end position="368"/>
    </location>
</feature>
<dbReference type="InterPro" id="IPR036259">
    <property type="entry name" value="MFS_trans_sf"/>
</dbReference>
<dbReference type="EMBL" id="FUYG01000008">
    <property type="protein sequence ID" value="SKB00510.1"/>
    <property type="molecule type" value="Genomic_DNA"/>
</dbReference>
<feature type="transmembrane region" description="Helical" evidence="5">
    <location>
        <begin position="374"/>
        <end position="396"/>
    </location>
</feature>
<keyword evidence="4 5" id="KW-0472">Membrane</keyword>
<evidence type="ECO:0000256" key="2">
    <source>
        <dbReference type="ARBA" id="ARBA00022692"/>
    </source>
</evidence>
<feature type="transmembrane region" description="Helical" evidence="5">
    <location>
        <begin position="51"/>
        <end position="72"/>
    </location>
</feature>
<proteinExistence type="predicted"/>
<feature type="transmembrane region" description="Helical" evidence="5">
    <location>
        <begin position="261"/>
        <end position="278"/>
    </location>
</feature>
<evidence type="ECO:0000313" key="7">
    <source>
        <dbReference type="EMBL" id="SKB00510.1"/>
    </source>
</evidence>
<evidence type="ECO:0000256" key="3">
    <source>
        <dbReference type="ARBA" id="ARBA00022989"/>
    </source>
</evidence>
<dbReference type="GO" id="GO:0022857">
    <property type="term" value="F:transmembrane transporter activity"/>
    <property type="evidence" value="ECO:0007669"/>
    <property type="project" value="InterPro"/>
</dbReference>
<dbReference type="InterPro" id="IPR051788">
    <property type="entry name" value="MFS_Transporter"/>
</dbReference>
<feature type="transmembrane region" description="Helical" evidence="5">
    <location>
        <begin position="160"/>
        <end position="182"/>
    </location>
</feature>
<sequence>MRDTSTKTAFSSVRLGILLAYFFNGLALSSWMVRLPGIREGLDLSVSEVSLFLSAGAIGTLLTVTFAGAAVMRFGPLRTYQVATIAFVLAYLLLGLSMQVGGLPLLLLANVLHGAAFALTNVPQSILAAANERAVGRTILPQFHAGYSIGSAVGAAAGGAAAALGLAVLPQLFGLAVVAVVIRQIVARLARPLALEVQQNHIAAAQALPIAKGASLRVWGESQTLLLGLIVFAAALSEGTANNWAALSVVDAFSAPESEGAIALTAFLVAQTAVRLVGGPAIDRLGRLTMLRLSGAVSIVGLGVFALAPSLPLAVCGMALWGAGSALNVPIGIALAAADPLRGPAKVAAVTSLSSIANIVGPPAIGALGERIDIRLAMASIIAVILGAVAVSGRAVRSLPRL</sequence>
<dbReference type="GO" id="GO:0005886">
    <property type="term" value="C:plasma membrane"/>
    <property type="evidence" value="ECO:0007669"/>
    <property type="project" value="UniProtKB-SubCell"/>
</dbReference>
<comment type="subcellular location">
    <subcellularLocation>
        <location evidence="1">Cell membrane</location>
        <topology evidence="1">Multi-pass membrane protein</topology>
    </subcellularLocation>
</comment>
<evidence type="ECO:0000256" key="4">
    <source>
        <dbReference type="ARBA" id="ARBA00023136"/>
    </source>
</evidence>
<dbReference type="PROSITE" id="PS50850">
    <property type="entry name" value="MFS"/>
    <property type="match status" value="1"/>
</dbReference>
<name>A0A1T4YFQ1_9MICO</name>
<dbReference type="RefSeq" id="WP_078715089.1">
    <property type="nucleotide sequence ID" value="NZ_FUYG01000008.1"/>
</dbReference>
<dbReference type="PANTHER" id="PTHR23514:SF13">
    <property type="entry name" value="INNER MEMBRANE PROTEIN YBJJ"/>
    <property type="match status" value="1"/>
</dbReference>
<dbReference type="Proteomes" id="UP000189735">
    <property type="component" value="Unassembled WGS sequence"/>
</dbReference>
<dbReference type="InterPro" id="IPR020846">
    <property type="entry name" value="MFS_dom"/>
</dbReference>
<dbReference type="Pfam" id="PF07690">
    <property type="entry name" value="MFS_1"/>
    <property type="match status" value="2"/>
</dbReference>
<evidence type="ECO:0000313" key="8">
    <source>
        <dbReference type="Proteomes" id="UP000189735"/>
    </source>
</evidence>
<keyword evidence="3 5" id="KW-1133">Transmembrane helix</keyword>
<dbReference type="PANTHER" id="PTHR23514">
    <property type="entry name" value="BYPASS OF STOP CODON PROTEIN 6"/>
    <property type="match status" value="1"/>
</dbReference>
<dbReference type="Gene3D" id="1.20.1250.20">
    <property type="entry name" value="MFS general substrate transporter like domains"/>
    <property type="match status" value="2"/>
</dbReference>
<feature type="domain" description="Major facilitator superfamily (MFS) profile" evidence="6">
    <location>
        <begin position="13"/>
        <end position="395"/>
    </location>
</feature>
<feature type="transmembrane region" description="Helical" evidence="5">
    <location>
        <begin position="290"/>
        <end position="312"/>
    </location>
</feature>
<feature type="transmembrane region" description="Helical" evidence="5">
    <location>
        <begin position="224"/>
        <end position="241"/>
    </location>
</feature>
<organism evidence="7 8">
    <name type="scientific">Agreia bicolorata</name>
    <dbReference type="NCBI Taxonomy" id="110935"/>
    <lineage>
        <taxon>Bacteria</taxon>
        <taxon>Bacillati</taxon>
        <taxon>Actinomycetota</taxon>
        <taxon>Actinomycetes</taxon>
        <taxon>Micrococcales</taxon>
        <taxon>Microbacteriaceae</taxon>
        <taxon>Agreia</taxon>
    </lineage>
</organism>
<protein>
    <submittedName>
        <fullName evidence="7">Major Facilitator Superfamily protein</fullName>
    </submittedName>
</protein>
<evidence type="ECO:0000256" key="1">
    <source>
        <dbReference type="ARBA" id="ARBA00004651"/>
    </source>
</evidence>
<evidence type="ECO:0000259" key="6">
    <source>
        <dbReference type="PROSITE" id="PS50850"/>
    </source>
</evidence>